<feature type="chain" id="PRO_5039342075" description="Secreted protein" evidence="1">
    <location>
        <begin position="21"/>
        <end position="313"/>
    </location>
</feature>
<dbReference type="Proteomes" id="UP000312032">
    <property type="component" value="Unassembled WGS sequence"/>
</dbReference>
<dbReference type="AlphaFoldDB" id="A0A5C4U5C6"/>
<proteinExistence type="predicted"/>
<keyword evidence="3" id="KW-1185">Reference proteome</keyword>
<dbReference type="RefSeq" id="WP_139465062.1">
    <property type="nucleotide sequence ID" value="NZ_VDHJ01000003.1"/>
</dbReference>
<gene>
    <name evidence="2" type="ORF">FHE74_03255</name>
</gene>
<evidence type="ECO:0000256" key="1">
    <source>
        <dbReference type="SAM" id="SignalP"/>
    </source>
</evidence>
<sequence>MKFSRLSVATVAALASLSLAACTSEAPAGRTPTEQGIGAPVDAPRITLVTQGGEERTQLRYSDVDAAEQQVTLDVSEGFEQRVEHAASVDPVPPENFVGSGEHITLPLTGSTDAASEASEGQQEATRAPEFRVGDLERTSLKSASGFRMGWRGDDQGRVSTVMFSAPPEATDQARASVEKALLSTMGVLPVFPEEEVGVGATWGVDVRVPGDANLLQSSTYVMRELNGNRAVLDVSIERRPSLGALNVTGVEGEAGEELKVASTQSWSKGTIVVDLSQALPVNADIKTTTRVVYAGSQPQQVVQDSSLAVKLN</sequence>
<name>A0A5C4U5C6_9CORY</name>
<reference evidence="2 3" key="1">
    <citation type="submission" date="2019-06" db="EMBL/GenBank/DDBJ databases">
        <authorList>
            <person name="Li J."/>
        </authorList>
    </citation>
    <scope>NUCLEOTIDE SEQUENCE [LARGE SCALE GENOMIC DNA]</scope>
    <source>
        <strain evidence="2 3">LMG 28165</strain>
    </source>
</reference>
<organism evidence="2 3">
    <name type="scientific">Corynebacterium tapiri</name>
    <dbReference type="NCBI Taxonomy" id="1448266"/>
    <lineage>
        <taxon>Bacteria</taxon>
        <taxon>Bacillati</taxon>
        <taxon>Actinomycetota</taxon>
        <taxon>Actinomycetes</taxon>
        <taxon>Mycobacteriales</taxon>
        <taxon>Corynebacteriaceae</taxon>
        <taxon>Corynebacterium</taxon>
    </lineage>
</organism>
<evidence type="ECO:0000313" key="3">
    <source>
        <dbReference type="Proteomes" id="UP000312032"/>
    </source>
</evidence>
<evidence type="ECO:0008006" key="4">
    <source>
        <dbReference type="Google" id="ProtNLM"/>
    </source>
</evidence>
<feature type="signal peptide" evidence="1">
    <location>
        <begin position="1"/>
        <end position="20"/>
    </location>
</feature>
<comment type="caution">
    <text evidence="2">The sequence shown here is derived from an EMBL/GenBank/DDBJ whole genome shotgun (WGS) entry which is preliminary data.</text>
</comment>
<protein>
    <recommendedName>
        <fullName evidence="4">Secreted protein</fullName>
    </recommendedName>
</protein>
<keyword evidence="1" id="KW-0732">Signal</keyword>
<evidence type="ECO:0000313" key="2">
    <source>
        <dbReference type="EMBL" id="TNL99386.1"/>
    </source>
</evidence>
<accession>A0A5C4U5C6</accession>
<dbReference type="PROSITE" id="PS51257">
    <property type="entry name" value="PROKAR_LIPOPROTEIN"/>
    <property type="match status" value="1"/>
</dbReference>
<dbReference type="EMBL" id="VDHJ01000003">
    <property type="protein sequence ID" value="TNL99386.1"/>
    <property type="molecule type" value="Genomic_DNA"/>
</dbReference>
<dbReference type="OrthoDB" id="4566419at2"/>